<gene>
    <name evidence="1" type="ORF">SKA53_11168</name>
</gene>
<name>A3V208_9RHOB</name>
<dbReference type="EMBL" id="AAMS01000002">
    <property type="protein sequence ID" value="EAQ07389.1"/>
    <property type="molecule type" value="Genomic_DNA"/>
</dbReference>
<proteinExistence type="predicted"/>
<comment type="caution">
    <text evidence="1">The sequence shown here is derived from an EMBL/GenBank/DDBJ whole genome shotgun (WGS) entry which is preliminary data.</text>
</comment>
<keyword evidence="2" id="KW-1185">Reference proteome</keyword>
<accession>A3V208</accession>
<dbReference type="AlphaFoldDB" id="A3V208"/>
<protein>
    <submittedName>
        <fullName evidence="1">Uncharacterized protein</fullName>
    </submittedName>
</protein>
<sequence>MAIFIAIAPFVTMSQQYLIFSYCGVGRRSSDQYPQ</sequence>
<dbReference type="Proteomes" id="UP000004507">
    <property type="component" value="Unassembled WGS sequence"/>
</dbReference>
<evidence type="ECO:0000313" key="1">
    <source>
        <dbReference type="EMBL" id="EAQ07389.1"/>
    </source>
</evidence>
<evidence type="ECO:0000313" key="2">
    <source>
        <dbReference type="Proteomes" id="UP000004507"/>
    </source>
</evidence>
<organism evidence="1 2">
    <name type="scientific">Yoonia vestfoldensis SKA53</name>
    <dbReference type="NCBI Taxonomy" id="314232"/>
    <lineage>
        <taxon>Bacteria</taxon>
        <taxon>Pseudomonadati</taxon>
        <taxon>Pseudomonadota</taxon>
        <taxon>Alphaproteobacteria</taxon>
        <taxon>Rhodobacterales</taxon>
        <taxon>Paracoccaceae</taxon>
        <taxon>Yoonia</taxon>
    </lineage>
</organism>
<dbReference type="HOGENOM" id="CLU_3365709_0_0_5"/>
<reference evidence="1 2" key="1">
    <citation type="submission" date="2006-01" db="EMBL/GenBank/DDBJ databases">
        <authorList>
            <person name="Hagstrom A."/>
            <person name="Ferriera S."/>
            <person name="Johnson J."/>
            <person name="Kravitz S."/>
            <person name="Halpern A."/>
            <person name="Remington K."/>
            <person name="Beeson K."/>
            <person name="Tran B."/>
            <person name="Rogers Y.-H."/>
            <person name="Friedman R."/>
            <person name="Venter J.C."/>
        </authorList>
    </citation>
    <scope>NUCLEOTIDE SEQUENCE [LARGE SCALE GENOMIC DNA]</scope>
    <source>
        <strain evidence="1 2">SKA53</strain>
    </source>
</reference>